<sequence>MITASGGAAPPRFTLWREVLMAYLAPALMAGAGGVASAQPDLTIAACTSIAGTSAVVATLIGSWLQRRGTRGGWLTTAPRIVPTVALAIAAAAVGALVAWLVTGWTPGGTTGDHGSWPDRLRLDLPLSSALAAGIITWRWRGAHTTRRAQR</sequence>
<evidence type="ECO:0000256" key="1">
    <source>
        <dbReference type="SAM" id="Phobius"/>
    </source>
</evidence>
<protein>
    <recommendedName>
        <fullName evidence="4">Integral membrane protein</fullName>
    </recommendedName>
</protein>
<gene>
    <name evidence="2" type="ORF">ACIGXA_22360</name>
</gene>
<feature type="transmembrane region" description="Helical" evidence="1">
    <location>
        <begin position="85"/>
        <end position="105"/>
    </location>
</feature>
<evidence type="ECO:0000313" key="3">
    <source>
        <dbReference type="Proteomes" id="UP001614394"/>
    </source>
</evidence>
<name>A0ABW8C9Z7_9ACTN</name>
<keyword evidence="1" id="KW-0472">Membrane</keyword>
<feature type="transmembrane region" description="Helical" evidence="1">
    <location>
        <begin position="125"/>
        <end position="141"/>
    </location>
</feature>
<reference evidence="2 3" key="1">
    <citation type="submission" date="2024-10" db="EMBL/GenBank/DDBJ databases">
        <title>The Natural Products Discovery Center: Release of the First 8490 Sequenced Strains for Exploring Actinobacteria Biosynthetic Diversity.</title>
        <authorList>
            <person name="Kalkreuter E."/>
            <person name="Kautsar S.A."/>
            <person name="Yang D."/>
            <person name="Bader C.D."/>
            <person name="Teijaro C.N."/>
            <person name="Fluegel L."/>
            <person name="Davis C.M."/>
            <person name="Simpson J.R."/>
            <person name="Lauterbach L."/>
            <person name="Steele A.D."/>
            <person name="Gui C."/>
            <person name="Meng S."/>
            <person name="Li G."/>
            <person name="Viehrig K."/>
            <person name="Ye F."/>
            <person name="Su P."/>
            <person name="Kiefer A.F."/>
            <person name="Nichols A."/>
            <person name="Cepeda A.J."/>
            <person name="Yan W."/>
            <person name="Fan B."/>
            <person name="Jiang Y."/>
            <person name="Adhikari A."/>
            <person name="Zheng C.-J."/>
            <person name="Schuster L."/>
            <person name="Cowan T.M."/>
            <person name="Smanski M.J."/>
            <person name="Chevrette M.G."/>
            <person name="De Carvalho L.P.S."/>
            <person name="Shen B."/>
        </authorList>
    </citation>
    <scope>NUCLEOTIDE SEQUENCE [LARGE SCALE GENOMIC DNA]</scope>
    <source>
        <strain evidence="2 3">NPDC053399</strain>
    </source>
</reference>
<keyword evidence="1" id="KW-0812">Transmembrane</keyword>
<keyword evidence="3" id="KW-1185">Reference proteome</keyword>
<proteinExistence type="predicted"/>
<dbReference type="RefSeq" id="WP_399652027.1">
    <property type="nucleotide sequence ID" value="NZ_JBITYG010000006.1"/>
</dbReference>
<dbReference type="EMBL" id="JBITYG010000006">
    <property type="protein sequence ID" value="MFI9103267.1"/>
    <property type="molecule type" value="Genomic_DNA"/>
</dbReference>
<dbReference type="Proteomes" id="UP001614394">
    <property type="component" value="Unassembled WGS sequence"/>
</dbReference>
<feature type="transmembrane region" description="Helical" evidence="1">
    <location>
        <begin position="20"/>
        <end position="36"/>
    </location>
</feature>
<keyword evidence="1" id="KW-1133">Transmembrane helix</keyword>
<evidence type="ECO:0008006" key="4">
    <source>
        <dbReference type="Google" id="ProtNLM"/>
    </source>
</evidence>
<accession>A0ABW8C9Z7</accession>
<comment type="caution">
    <text evidence="2">The sequence shown here is derived from an EMBL/GenBank/DDBJ whole genome shotgun (WGS) entry which is preliminary data.</text>
</comment>
<evidence type="ECO:0000313" key="2">
    <source>
        <dbReference type="EMBL" id="MFI9103267.1"/>
    </source>
</evidence>
<organism evidence="2 3">
    <name type="scientific">Streptomyces fildesensis</name>
    <dbReference type="NCBI Taxonomy" id="375757"/>
    <lineage>
        <taxon>Bacteria</taxon>
        <taxon>Bacillati</taxon>
        <taxon>Actinomycetota</taxon>
        <taxon>Actinomycetes</taxon>
        <taxon>Kitasatosporales</taxon>
        <taxon>Streptomycetaceae</taxon>
        <taxon>Streptomyces</taxon>
    </lineage>
</organism>
<feature type="transmembrane region" description="Helical" evidence="1">
    <location>
        <begin position="42"/>
        <end position="65"/>
    </location>
</feature>